<dbReference type="Proteomes" id="UP000028715">
    <property type="component" value="Unassembled WGS sequence"/>
</dbReference>
<dbReference type="AlphaFoldDB" id="A0A085ZPV4"/>
<name>A0A085ZPV4_9FLAO</name>
<evidence type="ECO:0000256" key="1">
    <source>
        <dbReference type="SAM" id="Phobius"/>
    </source>
</evidence>
<accession>A0A085ZPV4</accession>
<comment type="caution">
    <text evidence="2">The sequence shown here is derived from an EMBL/GenBank/DDBJ whole genome shotgun (WGS) entry which is preliminary data.</text>
</comment>
<sequence length="107" mass="12776">MKKTFLNIQTIIHLFQLIIGFLATFFSLASKEQLEDKIKNHYWEFIFVKFEGVLIPCLSLTLIGSLIGLCFLYFDKIDKQFLINYKVKEFLSVILFSIILNLYWMFY</sequence>
<keyword evidence="1" id="KW-0472">Membrane</keyword>
<feature type="transmembrane region" description="Helical" evidence="1">
    <location>
        <begin position="87"/>
        <end position="106"/>
    </location>
</feature>
<keyword evidence="3" id="KW-1185">Reference proteome</keyword>
<evidence type="ECO:0000313" key="3">
    <source>
        <dbReference type="Proteomes" id="UP000028715"/>
    </source>
</evidence>
<keyword evidence="1" id="KW-0812">Transmembrane</keyword>
<dbReference type="RefSeq" id="WP_035684870.1">
    <property type="nucleotide sequence ID" value="NZ_JPRL01000001.1"/>
</dbReference>
<organism evidence="2 3">
    <name type="scientific">Flavobacterium reichenbachii</name>
    <dbReference type="NCBI Taxonomy" id="362418"/>
    <lineage>
        <taxon>Bacteria</taxon>
        <taxon>Pseudomonadati</taxon>
        <taxon>Bacteroidota</taxon>
        <taxon>Flavobacteriia</taxon>
        <taxon>Flavobacteriales</taxon>
        <taxon>Flavobacteriaceae</taxon>
        <taxon>Flavobacterium</taxon>
    </lineage>
</organism>
<feature type="transmembrane region" description="Helical" evidence="1">
    <location>
        <begin position="53"/>
        <end position="75"/>
    </location>
</feature>
<gene>
    <name evidence="2" type="ORF">IW19_13540</name>
</gene>
<evidence type="ECO:0000313" key="2">
    <source>
        <dbReference type="EMBL" id="KFF06468.1"/>
    </source>
</evidence>
<reference evidence="2 3" key="1">
    <citation type="submission" date="2014-07" db="EMBL/GenBank/DDBJ databases">
        <title>Genome of Flavobacterium reichenbachii LMG 25512.</title>
        <authorList>
            <person name="Stropko S.J."/>
            <person name="Pipes S.E."/>
            <person name="Newman J.D."/>
        </authorList>
    </citation>
    <scope>NUCLEOTIDE SEQUENCE [LARGE SCALE GENOMIC DNA]</scope>
    <source>
        <strain evidence="2 3">LMG 25512</strain>
    </source>
</reference>
<protein>
    <submittedName>
        <fullName evidence="2">Uncharacterized protein</fullName>
    </submittedName>
</protein>
<dbReference type="EMBL" id="JPRL01000001">
    <property type="protein sequence ID" value="KFF06468.1"/>
    <property type="molecule type" value="Genomic_DNA"/>
</dbReference>
<keyword evidence="1" id="KW-1133">Transmembrane helix</keyword>
<proteinExistence type="predicted"/>